<proteinExistence type="predicted"/>
<dbReference type="Proteomes" id="UP000245942">
    <property type="component" value="Unassembled WGS sequence"/>
</dbReference>
<dbReference type="AlphaFoldDB" id="A0A316U6Y0"/>
<name>A0A316U6Y0_9BASI</name>
<dbReference type="RefSeq" id="XP_025347263.1">
    <property type="nucleotide sequence ID" value="XM_025489809.1"/>
</dbReference>
<keyword evidence="2" id="KW-1185">Reference proteome</keyword>
<protein>
    <submittedName>
        <fullName evidence="1">Uncharacterized protein</fullName>
    </submittedName>
</protein>
<dbReference type="EMBL" id="KZ819329">
    <property type="protein sequence ID" value="PWN20103.1"/>
    <property type="molecule type" value="Genomic_DNA"/>
</dbReference>
<evidence type="ECO:0000313" key="2">
    <source>
        <dbReference type="Proteomes" id="UP000245942"/>
    </source>
</evidence>
<organism evidence="1 2">
    <name type="scientific">Pseudomicrostroma glucosiphilum</name>
    <dbReference type="NCBI Taxonomy" id="1684307"/>
    <lineage>
        <taxon>Eukaryota</taxon>
        <taxon>Fungi</taxon>
        <taxon>Dikarya</taxon>
        <taxon>Basidiomycota</taxon>
        <taxon>Ustilaginomycotina</taxon>
        <taxon>Exobasidiomycetes</taxon>
        <taxon>Microstromatales</taxon>
        <taxon>Microstromatales incertae sedis</taxon>
        <taxon>Pseudomicrostroma</taxon>
    </lineage>
</organism>
<accession>A0A316U6Y0</accession>
<dbReference type="GeneID" id="37011543"/>
<evidence type="ECO:0000313" key="1">
    <source>
        <dbReference type="EMBL" id="PWN20103.1"/>
    </source>
</evidence>
<sequence>MGHGSLKGRSARPSLYDLPEATSATSSLEGSCCIERSTGRILSSPDGVMWEVSHQARLLCALTQCYAGPKSGQFLRIGRQITSRQRQLQHRKVHSSVMHYLRSDRVYQLVRRYSRPSMVLLRANQNRASLHPRVSDSARHDRVWSAPLGKNTT</sequence>
<reference evidence="1 2" key="1">
    <citation type="journal article" date="2018" name="Mol. Biol. Evol.">
        <title>Broad Genomic Sampling Reveals a Smut Pathogenic Ancestry of the Fungal Clade Ustilaginomycotina.</title>
        <authorList>
            <person name="Kijpornyongpan T."/>
            <person name="Mondo S.J."/>
            <person name="Barry K."/>
            <person name="Sandor L."/>
            <person name="Lee J."/>
            <person name="Lipzen A."/>
            <person name="Pangilinan J."/>
            <person name="LaButti K."/>
            <person name="Hainaut M."/>
            <person name="Henrissat B."/>
            <person name="Grigoriev I.V."/>
            <person name="Spatafora J.W."/>
            <person name="Aime M.C."/>
        </authorList>
    </citation>
    <scope>NUCLEOTIDE SEQUENCE [LARGE SCALE GENOMIC DNA]</scope>
    <source>
        <strain evidence="1 2">MCA 4718</strain>
    </source>
</reference>
<gene>
    <name evidence="1" type="ORF">BCV69DRAFT_219651</name>
</gene>